<dbReference type="Pfam" id="PF00072">
    <property type="entry name" value="Response_reg"/>
    <property type="match status" value="1"/>
</dbReference>
<name>A0ABU9BYH7_9BURK</name>
<dbReference type="InterPro" id="IPR007895">
    <property type="entry name" value="MASE1"/>
</dbReference>
<dbReference type="InterPro" id="IPR036890">
    <property type="entry name" value="HATPase_C_sf"/>
</dbReference>
<evidence type="ECO:0000256" key="4">
    <source>
        <dbReference type="ARBA" id="ARBA00022475"/>
    </source>
</evidence>
<sequence length="1181" mass="128394">MIERFLPSLSPGMRLLVVNTGLALAYYLTAQLGSAMAIGPLTINAIWPPAGIVLAALMLGGARTFPGLMLGAVLTNFFTLIGPSLGWGGPTLLSSMLVASGSMVQAALAAHLVRHLPDRIEAQPVRQTLHFALAVAACCLIGATVGQATLYSFGVMTPKDAFFGWLTWWVGDLTGMLVFAPLLLLLLHPAFHAQRAVSQAFPIICLGLGLTMFATLSVGVMERDVHIERFRSDGTRLAMALQNHIDMAVRDLEILQRMFYKSEVEPAEFRAVSGPMLLRSPWQKHFAYLPQVTIFDRDAFEASNGGLSLREMSPRDTVVPAGLRPEYFPVLWTDPEAGNDALVGVDHLADPQRGAAIDRARESGQISASLPLHSVAQTATGDLVQVLYAPLAGMGLRGVQAKPPGVRGMVAATIDVGQLLRAAVAQMGIEGHHLLLYDPDTPTAHALEWRAGGNLEARDQAERDLARPQLSSGVHHEMPLRVADRRWTLLMQPAWAQLMPKPGWLQLAVLAAGLASTALLAGFMVARRKHDTLVRDQRQALETQVEERTRELAHSNETLRGEVAERQRAERQLQMFHWLAESAHQGLAISALDGATVYLNPALREMLGDLDWTPSSQRSLQDYLGPKFGHLFAHEVLPALKTQGHWEGEWRIEARDDQPARVFDQSHFMLKDDLGHPLFMASLVSDVTTQRQVEDELREARQRAESANRAKSMFLANMSHEIRTPLNAVLGFTQVLLSDRQLPGSAHQRLEVILSAGNRLLGLINDVLDLAKIESGKVNLMMQTFDLHRELQDIAQLFAGRVAAKGLAWQADLTGLRAPSMVHGDRTKIGQVVINLLGNALKFTERGSIRLRAWRDGDTLQVEVDDSGPGMTAAELDQLFAPFIQGEAGRAKGGSGLGLVLSRDITRAMGGDLELTSTPGVGTHARLTLPLPAVDAEPGAAQAVVQVARLDPSTPCRALVVEDDTDSRDLLVKVLRDTGCEVEQAEDGQAGLEACHRHNFDIVFSDIRMPRLTGVEMIHALRGAAKTAELPVIAVTASSLEHERRFYIEIGFQDFVPKPYPFREIYRMLALHAGVRFVEEAPAPLADADSQPGGDLTAGGEAEPPASADALDGETLSRLNELSAAAAAGDLNQVKALLAGISPAQVGAARRRAWEDSARRYDFQSLEDDIREFLTPADSAA</sequence>
<keyword evidence="10 13" id="KW-0472">Membrane</keyword>
<dbReference type="InterPro" id="IPR004358">
    <property type="entry name" value="Sig_transdc_His_kin-like_C"/>
</dbReference>
<keyword evidence="6" id="KW-0808">Transferase</keyword>
<feature type="region of interest" description="Disordered" evidence="12">
    <location>
        <begin position="1086"/>
        <end position="1109"/>
    </location>
</feature>
<reference evidence="18 19" key="1">
    <citation type="submission" date="2024-04" db="EMBL/GenBank/DDBJ databases">
        <title>Novel species of the genus Ideonella isolated from streams.</title>
        <authorList>
            <person name="Lu H."/>
        </authorList>
    </citation>
    <scope>NUCLEOTIDE SEQUENCE [LARGE SCALE GENOMIC DNA]</scope>
    <source>
        <strain evidence="18 19">DXS29W</strain>
    </source>
</reference>
<dbReference type="CDD" id="cd00130">
    <property type="entry name" value="PAS"/>
    <property type="match status" value="1"/>
</dbReference>
<gene>
    <name evidence="18" type="ORF">AACH06_28715</name>
</gene>
<dbReference type="GO" id="GO:0005524">
    <property type="term" value="F:ATP binding"/>
    <property type="evidence" value="ECO:0007669"/>
    <property type="project" value="UniProtKB-KW"/>
</dbReference>
<dbReference type="EC" id="2.7.13.3" evidence="3"/>
<dbReference type="SMART" id="SM00448">
    <property type="entry name" value="REC"/>
    <property type="match status" value="1"/>
</dbReference>
<evidence type="ECO:0000256" key="11">
    <source>
        <dbReference type="PROSITE-ProRule" id="PRU00169"/>
    </source>
</evidence>
<dbReference type="SUPFAM" id="SSF52172">
    <property type="entry name" value="CheY-like"/>
    <property type="match status" value="1"/>
</dbReference>
<evidence type="ECO:0000259" key="17">
    <source>
        <dbReference type="PROSITE" id="PS50839"/>
    </source>
</evidence>
<dbReference type="Proteomes" id="UP001371218">
    <property type="component" value="Unassembled WGS sequence"/>
</dbReference>
<evidence type="ECO:0000256" key="13">
    <source>
        <dbReference type="SAM" id="Phobius"/>
    </source>
</evidence>
<keyword evidence="18" id="KW-0067">ATP-binding</keyword>
<evidence type="ECO:0000256" key="1">
    <source>
        <dbReference type="ARBA" id="ARBA00000085"/>
    </source>
</evidence>
<keyword evidence="18" id="KW-0547">Nucleotide-binding</keyword>
<accession>A0ABU9BYH7</accession>
<dbReference type="EMBL" id="JBBUTG010000036">
    <property type="protein sequence ID" value="MEK8034819.1"/>
    <property type="molecule type" value="Genomic_DNA"/>
</dbReference>
<dbReference type="SUPFAM" id="SSF55785">
    <property type="entry name" value="PYP-like sensor domain (PAS domain)"/>
    <property type="match status" value="1"/>
</dbReference>
<proteinExistence type="predicted"/>
<dbReference type="PROSITE" id="PS50839">
    <property type="entry name" value="CHASE"/>
    <property type="match status" value="1"/>
</dbReference>
<feature type="domain" description="CHASE" evidence="17">
    <location>
        <begin position="286"/>
        <end position="427"/>
    </location>
</feature>
<evidence type="ECO:0000256" key="3">
    <source>
        <dbReference type="ARBA" id="ARBA00012438"/>
    </source>
</evidence>
<dbReference type="PANTHER" id="PTHR43047">
    <property type="entry name" value="TWO-COMPONENT HISTIDINE PROTEIN KINASE"/>
    <property type="match status" value="1"/>
</dbReference>
<dbReference type="InterPro" id="IPR005467">
    <property type="entry name" value="His_kinase_dom"/>
</dbReference>
<evidence type="ECO:0000256" key="5">
    <source>
        <dbReference type="ARBA" id="ARBA00022553"/>
    </source>
</evidence>
<dbReference type="Pfam" id="PF03924">
    <property type="entry name" value="CHASE"/>
    <property type="match status" value="1"/>
</dbReference>
<dbReference type="InterPro" id="IPR006189">
    <property type="entry name" value="CHASE_dom"/>
</dbReference>
<evidence type="ECO:0000313" key="19">
    <source>
        <dbReference type="Proteomes" id="UP001371218"/>
    </source>
</evidence>
<evidence type="ECO:0000256" key="12">
    <source>
        <dbReference type="SAM" id="MobiDB-lite"/>
    </source>
</evidence>
<dbReference type="Pfam" id="PF00512">
    <property type="entry name" value="HisKA"/>
    <property type="match status" value="1"/>
</dbReference>
<feature type="transmembrane region" description="Helical" evidence="13">
    <location>
        <begin position="41"/>
        <end position="60"/>
    </location>
</feature>
<evidence type="ECO:0000256" key="8">
    <source>
        <dbReference type="ARBA" id="ARBA00022777"/>
    </source>
</evidence>
<dbReference type="SMART" id="SM00387">
    <property type="entry name" value="HATPase_c"/>
    <property type="match status" value="1"/>
</dbReference>
<dbReference type="SMART" id="SM01079">
    <property type="entry name" value="CHASE"/>
    <property type="match status" value="1"/>
</dbReference>
<feature type="transmembrane region" description="Helical" evidence="13">
    <location>
        <begin position="200"/>
        <end position="221"/>
    </location>
</feature>
<dbReference type="SUPFAM" id="SSF47384">
    <property type="entry name" value="Homodimeric domain of signal transducing histidine kinase"/>
    <property type="match status" value="1"/>
</dbReference>
<feature type="modified residue" description="4-aspartylphosphate" evidence="11">
    <location>
        <position position="1006"/>
    </location>
</feature>
<keyword evidence="8" id="KW-0418">Kinase</keyword>
<dbReference type="InterPro" id="IPR003594">
    <property type="entry name" value="HATPase_dom"/>
</dbReference>
<feature type="transmembrane region" description="Helical" evidence="13">
    <location>
        <begin position="131"/>
        <end position="154"/>
    </location>
</feature>
<dbReference type="InterPro" id="IPR003661">
    <property type="entry name" value="HisK_dim/P_dom"/>
</dbReference>
<evidence type="ECO:0000256" key="6">
    <source>
        <dbReference type="ARBA" id="ARBA00022679"/>
    </source>
</evidence>
<dbReference type="Pfam" id="PF05231">
    <property type="entry name" value="MASE1"/>
    <property type="match status" value="1"/>
</dbReference>
<dbReference type="Gene3D" id="3.40.50.2300">
    <property type="match status" value="1"/>
</dbReference>
<dbReference type="CDD" id="cd16922">
    <property type="entry name" value="HATPase_EvgS-ArcB-TorS-like"/>
    <property type="match status" value="1"/>
</dbReference>
<dbReference type="Gene3D" id="3.30.450.350">
    <property type="entry name" value="CHASE domain"/>
    <property type="match status" value="1"/>
</dbReference>
<dbReference type="Gene3D" id="1.10.287.130">
    <property type="match status" value="1"/>
</dbReference>
<dbReference type="RefSeq" id="WP_341429251.1">
    <property type="nucleotide sequence ID" value="NZ_JBBUTG010000036.1"/>
</dbReference>
<dbReference type="PANTHER" id="PTHR43047:SF72">
    <property type="entry name" value="OSMOSENSING HISTIDINE PROTEIN KINASE SLN1"/>
    <property type="match status" value="1"/>
</dbReference>
<dbReference type="Pfam" id="PF02518">
    <property type="entry name" value="HATPase_c"/>
    <property type="match status" value="1"/>
</dbReference>
<organism evidence="18 19">
    <name type="scientific">Ideonella lacteola</name>
    <dbReference type="NCBI Taxonomy" id="2984193"/>
    <lineage>
        <taxon>Bacteria</taxon>
        <taxon>Pseudomonadati</taxon>
        <taxon>Pseudomonadota</taxon>
        <taxon>Betaproteobacteria</taxon>
        <taxon>Burkholderiales</taxon>
        <taxon>Sphaerotilaceae</taxon>
        <taxon>Ideonella</taxon>
    </lineage>
</organism>
<feature type="transmembrane region" description="Helical" evidence="13">
    <location>
        <begin position="166"/>
        <end position="188"/>
    </location>
</feature>
<feature type="transmembrane region" description="Helical" evidence="13">
    <location>
        <begin position="92"/>
        <end position="110"/>
    </location>
</feature>
<evidence type="ECO:0000259" key="16">
    <source>
        <dbReference type="PROSITE" id="PS50113"/>
    </source>
</evidence>
<keyword evidence="9 13" id="KW-1133">Transmembrane helix</keyword>
<evidence type="ECO:0000259" key="15">
    <source>
        <dbReference type="PROSITE" id="PS50110"/>
    </source>
</evidence>
<comment type="catalytic activity">
    <reaction evidence="1">
        <text>ATP + protein L-histidine = ADP + protein N-phospho-L-histidine.</text>
        <dbReference type="EC" id="2.7.13.3"/>
    </reaction>
</comment>
<dbReference type="PROSITE" id="PS50110">
    <property type="entry name" value="RESPONSE_REGULATORY"/>
    <property type="match status" value="1"/>
</dbReference>
<dbReference type="SUPFAM" id="SSF55874">
    <property type="entry name" value="ATPase domain of HSP90 chaperone/DNA topoisomerase II/histidine kinase"/>
    <property type="match status" value="1"/>
</dbReference>
<evidence type="ECO:0000259" key="14">
    <source>
        <dbReference type="PROSITE" id="PS50109"/>
    </source>
</evidence>
<feature type="domain" description="Response regulatory" evidence="15">
    <location>
        <begin position="957"/>
        <end position="1073"/>
    </location>
</feature>
<dbReference type="InterPro" id="IPR042240">
    <property type="entry name" value="CHASE_sf"/>
</dbReference>
<dbReference type="PROSITE" id="PS50109">
    <property type="entry name" value="HIS_KIN"/>
    <property type="match status" value="1"/>
</dbReference>
<evidence type="ECO:0000256" key="10">
    <source>
        <dbReference type="ARBA" id="ARBA00023136"/>
    </source>
</evidence>
<keyword evidence="4" id="KW-1003">Cell membrane</keyword>
<comment type="subcellular location">
    <subcellularLocation>
        <location evidence="2">Cell membrane</location>
        <topology evidence="2">Multi-pass membrane protein</topology>
    </subcellularLocation>
</comment>
<protein>
    <recommendedName>
        <fullName evidence="3">histidine kinase</fullName>
        <ecNumber evidence="3">2.7.13.3</ecNumber>
    </recommendedName>
</protein>
<dbReference type="InterPro" id="IPR035965">
    <property type="entry name" value="PAS-like_dom_sf"/>
</dbReference>
<dbReference type="CDD" id="cd00082">
    <property type="entry name" value="HisKA"/>
    <property type="match status" value="1"/>
</dbReference>
<feature type="domain" description="Histidine kinase" evidence="14">
    <location>
        <begin position="717"/>
        <end position="933"/>
    </location>
</feature>
<dbReference type="PRINTS" id="PR00344">
    <property type="entry name" value="BCTRLSENSOR"/>
</dbReference>
<dbReference type="InterPro" id="IPR036097">
    <property type="entry name" value="HisK_dim/P_sf"/>
</dbReference>
<keyword evidence="5 11" id="KW-0597">Phosphoprotein</keyword>
<feature type="domain" description="PAC" evidence="16">
    <location>
        <begin position="646"/>
        <end position="699"/>
    </location>
</feature>
<evidence type="ECO:0000256" key="2">
    <source>
        <dbReference type="ARBA" id="ARBA00004651"/>
    </source>
</evidence>
<dbReference type="PROSITE" id="PS50113">
    <property type="entry name" value="PAC"/>
    <property type="match status" value="1"/>
</dbReference>
<comment type="caution">
    <text evidence="18">The sequence shown here is derived from an EMBL/GenBank/DDBJ whole genome shotgun (WGS) entry which is preliminary data.</text>
</comment>
<evidence type="ECO:0000256" key="9">
    <source>
        <dbReference type="ARBA" id="ARBA00022989"/>
    </source>
</evidence>
<feature type="transmembrane region" description="Helical" evidence="13">
    <location>
        <begin position="12"/>
        <end position="29"/>
    </location>
</feature>
<dbReference type="InterPro" id="IPR011006">
    <property type="entry name" value="CheY-like_superfamily"/>
</dbReference>
<keyword evidence="7 13" id="KW-0812">Transmembrane</keyword>
<feature type="transmembrane region" description="Helical" evidence="13">
    <location>
        <begin position="67"/>
        <end position="86"/>
    </location>
</feature>
<keyword evidence="19" id="KW-1185">Reference proteome</keyword>
<dbReference type="Gene3D" id="3.30.450.20">
    <property type="entry name" value="PAS domain"/>
    <property type="match status" value="1"/>
</dbReference>
<dbReference type="InterPro" id="IPR000700">
    <property type="entry name" value="PAS-assoc_C"/>
</dbReference>
<dbReference type="InterPro" id="IPR000014">
    <property type="entry name" value="PAS"/>
</dbReference>
<evidence type="ECO:0000313" key="18">
    <source>
        <dbReference type="EMBL" id="MEK8034819.1"/>
    </source>
</evidence>
<evidence type="ECO:0000256" key="7">
    <source>
        <dbReference type="ARBA" id="ARBA00022692"/>
    </source>
</evidence>
<dbReference type="InterPro" id="IPR001789">
    <property type="entry name" value="Sig_transdc_resp-reg_receiver"/>
</dbReference>
<dbReference type="Gene3D" id="3.30.565.10">
    <property type="entry name" value="Histidine kinase-like ATPase, C-terminal domain"/>
    <property type="match status" value="1"/>
</dbReference>
<dbReference type="CDD" id="cd17546">
    <property type="entry name" value="REC_hyHK_CKI1_RcsC-like"/>
    <property type="match status" value="1"/>
</dbReference>
<dbReference type="SMART" id="SM00388">
    <property type="entry name" value="HisKA"/>
    <property type="match status" value="1"/>
</dbReference>